<accession>A0A7Y0DXG5</accession>
<keyword evidence="8" id="KW-1185">Reference proteome</keyword>
<dbReference type="InterPro" id="IPR006076">
    <property type="entry name" value="FAD-dep_OxRdtase"/>
</dbReference>
<feature type="domain" description="FAD dependent oxidoreductase" evidence="3">
    <location>
        <begin position="7"/>
        <end position="368"/>
    </location>
</feature>
<dbReference type="Gene3D" id="3.30.1360.120">
    <property type="entry name" value="Probable tRNA modification gtpase trme, domain 1"/>
    <property type="match status" value="1"/>
</dbReference>
<dbReference type="Pfam" id="PF01571">
    <property type="entry name" value="GCV_T"/>
    <property type="match status" value="1"/>
</dbReference>
<evidence type="ECO:0000256" key="1">
    <source>
        <dbReference type="ARBA" id="ARBA00008609"/>
    </source>
</evidence>
<sequence length="816" mass="90164">MKSQVQVVVIGGGVVGCSVLYHLTKLGWRDVMLIERSELTSGSSWHAAGGFHTLNGDPQVAKLQSYTINLYKEIEEISGQSTGFHLTEGVFLAATPERLELLKVMQSQEKLLGIDTELMTSKEAEKILPIMDPNEFLGALWTPMHGHLDPSGTTHAYAKSAKIGGAEIVLRNRVVELIQTPEGHWDVVTEQGTVRAEHVVNAGGLWAREVGRMVGIELPVLAMEHMYLITEDMPEVEEINRTTGKEVLHVVDPDGEIYMRQERKGMLMGTYEKACVPWSPKETPWDFGHELLPEDLDRIAPSLEVGFRHFPPFQTTGIKQIINGPFTFAPDGNPLVGPVRGLKNYWCACGVMAGFSQGGGVGLALANWMIDGDPGFDIWGMDVARYGDWTSMAYTNAKVRENYSRRFKVRFPNEELPAARPLRTTPIYEKQKAANAVFGVTYGLEQALWYAPEGMEPVEKVTFKRSNAFEHIKAECKAVRTSVGLCDISSFAKYEVTGTGAETWLSHMMACKMPRTGRMTLAPMLNENGKVIGDFTLAKLSDDRFFIFGSGTGETYHMRWFEEHLPPDSKKGAGSVSIRAHGQGLVGLSLAGPKARDVLAKLTYDDVSNDAFKFLQIKEMEVGMTHAIVGRVTFTGDLGYEIWVKPEFHARLWDELLAAGEEFGIKLFGARAMRSLSLEKQFGSWATEYRPIYGPYAAGMGRFVDLTKNGFIGQDAARKEKEDGPAKRLVTLTVQATDCDVMGNEPIYRDGKIVGYVTSGSYAHAADCSVAMGYVPAEQAEDTTTGAFNIEVFGEMLPATIQTEPLFDPKAERMRG</sequence>
<dbReference type="PROSITE" id="PS51257">
    <property type="entry name" value="PROKAR_LIPOPROTEIN"/>
    <property type="match status" value="1"/>
</dbReference>
<dbReference type="Gene3D" id="3.50.50.60">
    <property type="entry name" value="FAD/NAD(P)-binding domain"/>
    <property type="match status" value="1"/>
</dbReference>
<organism evidence="7 8">
    <name type="scientific">Pacificispira spongiicola</name>
    <dbReference type="NCBI Taxonomy" id="2729598"/>
    <lineage>
        <taxon>Bacteria</taxon>
        <taxon>Pseudomonadati</taxon>
        <taxon>Pseudomonadota</taxon>
        <taxon>Alphaproteobacteria</taxon>
        <taxon>Rhodospirillales</taxon>
        <taxon>Rhodospirillaceae</taxon>
        <taxon>Pacificispira</taxon>
    </lineage>
</organism>
<dbReference type="InterPro" id="IPR006222">
    <property type="entry name" value="GCVT_N"/>
</dbReference>
<feature type="domain" description="FAD dependent oxidoreductase central" evidence="6">
    <location>
        <begin position="371"/>
        <end position="424"/>
    </location>
</feature>
<dbReference type="Pfam" id="PF01266">
    <property type="entry name" value="DAO"/>
    <property type="match status" value="1"/>
</dbReference>
<evidence type="ECO:0000256" key="2">
    <source>
        <dbReference type="ARBA" id="ARBA00023002"/>
    </source>
</evidence>
<evidence type="ECO:0000259" key="6">
    <source>
        <dbReference type="Pfam" id="PF16350"/>
    </source>
</evidence>
<evidence type="ECO:0000259" key="4">
    <source>
        <dbReference type="Pfam" id="PF01571"/>
    </source>
</evidence>
<dbReference type="SUPFAM" id="SSF103025">
    <property type="entry name" value="Folate-binding domain"/>
    <property type="match status" value="1"/>
</dbReference>
<protein>
    <submittedName>
        <fullName evidence="7">FAD-dependent oxidoreductase</fullName>
    </submittedName>
</protein>
<dbReference type="InterPro" id="IPR027266">
    <property type="entry name" value="TrmE/GcvT-like"/>
</dbReference>
<dbReference type="InterPro" id="IPR028896">
    <property type="entry name" value="GcvT/YgfZ/DmdA"/>
</dbReference>
<dbReference type="Pfam" id="PF08669">
    <property type="entry name" value="GCV_T_C"/>
    <property type="match status" value="1"/>
</dbReference>
<dbReference type="Proteomes" id="UP000539372">
    <property type="component" value="Unassembled WGS sequence"/>
</dbReference>
<dbReference type="InterPro" id="IPR036188">
    <property type="entry name" value="FAD/NAD-bd_sf"/>
</dbReference>
<dbReference type="SUPFAM" id="SSF51905">
    <property type="entry name" value="FAD/NAD(P)-binding domain"/>
    <property type="match status" value="1"/>
</dbReference>
<dbReference type="AlphaFoldDB" id="A0A7Y0DXG5"/>
<dbReference type="PANTHER" id="PTHR43757">
    <property type="entry name" value="AMINOMETHYLTRANSFERASE"/>
    <property type="match status" value="1"/>
</dbReference>
<reference evidence="7 8" key="1">
    <citation type="submission" date="2020-04" db="EMBL/GenBank/DDBJ databases">
        <title>Rhodospirillaceae bacterium KN72 isolated from deep sea.</title>
        <authorList>
            <person name="Zhang D.-C."/>
        </authorList>
    </citation>
    <scope>NUCLEOTIDE SEQUENCE [LARGE SCALE GENOMIC DNA]</scope>
    <source>
        <strain evidence="7 8">KN72</strain>
    </source>
</reference>
<dbReference type="SUPFAM" id="SSF54373">
    <property type="entry name" value="FAD-linked reductases, C-terminal domain"/>
    <property type="match status" value="1"/>
</dbReference>
<dbReference type="InterPro" id="IPR032503">
    <property type="entry name" value="FAO_M"/>
</dbReference>
<dbReference type="Gene3D" id="2.40.30.110">
    <property type="entry name" value="Aminomethyltransferase beta-barrel domains"/>
    <property type="match status" value="1"/>
</dbReference>
<feature type="domain" description="Aminomethyltransferase C-terminal" evidence="5">
    <location>
        <begin position="727"/>
        <end position="808"/>
    </location>
</feature>
<dbReference type="InterPro" id="IPR029043">
    <property type="entry name" value="GcvT/YgfZ_C"/>
</dbReference>
<proteinExistence type="inferred from homology"/>
<dbReference type="Gene3D" id="3.30.70.1400">
    <property type="entry name" value="Aminomethyltransferase beta-barrel domains"/>
    <property type="match status" value="1"/>
</dbReference>
<dbReference type="InterPro" id="IPR013977">
    <property type="entry name" value="GcvT_C"/>
</dbReference>
<evidence type="ECO:0000313" key="8">
    <source>
        <dbReference type="Proteomes" id="UP000539372"/>
    </source>
</evidence>
<dbReference type="Gene3D" id="3.30.9.10">
    <property type="entry name" value="D-Amino Acid Oxidase, subunit A, domain 2"/>
    <property type="match status" value="1"/>
</dbReference>
<gene>
    <name evidence="7" type="ORF">HH303_02080</name>
</gene>
<evidence type="ECO:0000259" key="5">
    <source>
        <dbReference type="Pfam" id="PF08669"/>
    </source>
</evidence>
<dbReference type="RefSeq" id="WP_169623540.1">
    <property type="nucleotide sequence ID" value="NZ_JABBNT010000001.1"/>
</dbReference>
<name>A0A7Y0DXG5_9PROT</name>
<dbReference type="EMBL" id="JABBNT010000001">
    <property type="protein sequence ID" value="NMM43248.1"/>
    <property type="molecule type" value="Genomic_DNA"/>
</dbReference>
<keyword evidence="2" id="KW-0560">Oxidoreductase</keyword>
<comment type="caution">
    <text evidence="7">The sequence shown here is derived from an EMBL/GenBank/DDBJ whole genome shotgun (WGS) entry which is preliminary data.</text>
</comment>
<dbReference type="PANTHER" id="PTHR43757:SF2">
    <property type="entry name" value="AMINOMETHYLTRANSFERASE, MITOCHONDRIAL"/>
    <property type="match status" value="1"/>
</dbReference>
<dbReference type="SUPFAM" id="SSF101790">
    <property type="entry name" value="Aminomethyltransferase beta-barrel domain"/>
    <property type="match status" value="1"/>
</dbReference>
<evidence type="ECO:0000259" key="3">
    <source>
        <dbReference type="Pfam" id="PF01266"/>
    </source>
</evidence>
<dbReference type="Pfam" id="PF16350">
    <property type="entry name" value="FAO_M"/>
    <property type="match status" value="1"/>
</dbReference>
<dbReference type="GO" id="GO:0016491">
    <property type="term" value="F:oxidoreductase activity"/>
    <property type="evidence" value="ECO:0007669"/>
    <property type="project" value="UniProtKB-KW"/>
</dbReference>
<feature type="domain" description="GCVT N-terminal" evidence="4">
    <location>
        <begin position="427"/>
        <end position="708"/>
    </location>
</feature>
<comment type="similarity">
    <text evidence="1">Belongs to the GcvT family.</text>
</comment>
<evidence type="ECO:0000313" key="7">
    <source>
        <dbReference type="EMBL" id="NMM43248.1"/>
    </source>
</evidence>